<name>A0A158B7P0_9BURK</name>
<reference evidence="3" key="1">
    <citation type="submission" date="2016-01" db="EMBL/GenBank/DDBJ databases">
        <authorList>
            <person name="Peeters C."/>
        </authorList>
    </citation>
    <scope>NUCLEOTIDE SEQUENCE [LARGE SCALE GENOMIC DNA]</scope>
    <source>
        <strain evidence="3">LMG 29326</strain>
    </source>
</reference>
<dbReference type="Pfam" id="PF13365">
    <property type="entry name" value="Trypsin_2"/>
    <property type="match status" value="1"/>
</dbReference>
<protein>
    <submittedName>
        <fullName evidence="3">Serine endoprotease</fullName>
    </submittedName>
</protein>
<organism evidence="3 4">
    <name type="scientific">Caballeronia ptereochthonis</name>
    <dbReference type="NCBI Taxonomy" id="1777144"/>
    <lineage>
        <taxon>Bacteria</taxon>
        <taxon>Pseudomonadati</taxon>
        <taxon>Pseudomonadota</taxon>
        <taxon>Betaproteobacteria</taxon>
        <taxon>Burkholderiales</taxon>
        <taxon>Burkholderiaceae</taxon>
        <taxon>Caballeronia</taxon>
    </lineage>
</organism>
<dbReference type="InterPro" id="IPR011990">
    <property type="entry name" value="TPR-like_helical_dom_sf"/>
</dbReference>
<dbReference type="InterPro" id="IPR009003">
    <property type="entry name" value="Peptidase_S1_PA"/>
</dbReference>
<accession>A0A158B7P0</accession>
<proteinExistence type="predicted"/>
<comment type="caution">
    <text evidence="3">The sequence shown here is derived from an EMBL/GenBank/DDBJ whole genome shotgun (WGS) entry which is preliminary data.</text>
</comment>
<dbReference type="STRING" id="1777144.AWB83_02919"/>
<feature type="signal peptide" evidence="2">
    <location>
        <begin position="1"/>
        <end position="24"/>
    </location>
</feature>
<keyword evidence="4" id="KW-1185">Reference proteome</keyword>
<evidence type="ECO:0000313" key="4">
    <source>
        <dbReference type="Proteomes" id="UP000054978"/>
    </source>
</evidence>
<gene>
    <name evidence="3" type="ORF">AWB83_02919</name>
</gene>
<dbReference type="InterPro" id="IPR019734">
    <property type="entry name" value="TPR_rpt"/>
</dbReference>
<evidence type="ECO:0000256" key="1">
    <source>
        <dbReference type="PROSITE-ProRule" id="PRU00339"/>
    </source>
</evidence>
<feature type="chain" id="PRO_5007621422" evidence="2">
    <location>
        <begin position="25"/>
        <end position="521"/>
    </location>
</feature>
<sequence length="521" mass="55735">MKRLFLSIAFCAGFNLGGAATAIAECGNFEPPKMDEVQLRNEYSGAVLRITIGDGDIWGTGYLIDAEHGFVLTDKHVIETATSKEAIHAESPVIPGEKTDAKVVSTIDAPTDLALLQLSHPLPSTVHAVDIVLREPNQSTTLYVMNYPKIGDEKAVFHEQAVHVIAVNGNIEVQQSLSTGGDSGGPLIDPSGSSLGTCRAQIGIGGTAARYVPMSDAQNLLNLIPMSTRVKALDERLKSGDLKSAEFAEMLRKTPDRPTNLELYTWGKLISKNPALYDDRAKHLIQCPLVKALMHRGMEDAVPPLYPIADANDVGQAYVRIANREALLGRPITSLASSRTALAAYKSTGNREGKIAAQLVLAQAHLQSNNNVAAQKNISYVLSQKKYLSPAEEGKAYYTAAAISENKGSMHAAISQYDTASELFIKSGDYVSAANALTNLAEVQFSKGRYAEAQESVSQAVALSRQAGNTAAESRSLYDLAKIQSAAGLTSKSFDTLQDYLNVAPSGPHANEAKAILDHAK</sequence>
<dbReference type="SUPFAM" id="SSF48452">
    <property type="entry name" value="TPR-like"/>
    <property type="match status" value="1"/>
</dbReference>
<dbReference type="Gene3D" id="1.25.40.10">
    <property type="entry name" value="Tetratricopeptide repeat domain"/>
    <property type="match status" value="1"/>
</dbReference>
<keyword evidence="2" id="KW-0732">Signal</keyword>
<dbReference type="Proteomes" id="UP000054978">
    <property type="component" value="Unassembled WGS sequence"/>
</dbReference>
<keyword evidence="1" id="KW-0802">TPR repeat</keyword>
<dbReference type="AlphaFoldDB" id="A0A158B7P0"/>
<dbReference type="SUPFAM" id="SSF50494">
    <property type="entry name" value="Trypsin-like serine proteases"/>
    <property type="match status" value="1"/>
</dbReference>
<dbReference type="PROSITE" id="PS50005">
    <property type="entry name" value="TPR"/>
    <property type="match status" value="1"/>
</dbReference>
<dbReference type="GO" id="GO:0008233">
    <property type="term" value="F:peptidase activity"/>
    <property type="evidence" value="ECO:0007669"/>
    <property type="project" value="UniProtKB-KW"/>
</dbReference>
<dbReference type="EMBL" id="FCOB02000012">
    <property type="protein sequence ID" value="SAK66094.1"/>
    <property type="molecule type" value="Genomic_DNA"/>
</dbReference>
<evidence type="ECO:0000256" key="2">
    <source>
        <dbReference type="SAM" id="SignalP"/>
    </source>
</evidence>
<evidence type="ECO:0000313" key="3">
    <source>
        <dbReference type="EMBL" id="SAK66094.1"/>
    </source>
</evidence>
<dbReference type="Gene3D" id="2.40.10.120">
    <property type="match status" value="1"/>
</dbReference>
<dbReference type="GO" id="GO:0006508">
    <property type="term" value="P:proteolysis"/>
    <property type="evidence" value="ECO:0007669"/>
    <property type="project" value="UniProtKB-KW"/>
</dbReference>
<dbReference type="Pfam" id="PF13424">
    <property type="entry name" value="TPR_12"/>
    <property type="match status" value="1"/>
</dbReference>
<feature type="repeat" description="TPR" evidence="1">
    <location>
        <begin position="434"/>
        <end position="467"/>
    </location>
</feature>
<dbReference type="RefSeq" id="WP_087046298.1">
    <property type="nucleotide sequence ID" value="NZ_FCOB02000012.1"/>
</dbReference>
<dbReference type="SMART" id="SM00028">
    <property type="entry name" value="TPR"/>
    <property type="match status" value="2"/>
</dbReference>